<gene>
    <name evidence="1" type="ORF">PROFUN_16321</name>
</gene>
<keyword evidence="2" id="KW-1185">Reference proteome</keyword>
<proteinExistence type="predicted"/>
<organism evidence="1 2">
    <name type="scientific">Planoprotostelium fungivorum</name>
    <dbReference type="NCBI Taxonomy" id="1890364"/>
    <lineage>
        <taxon>Eukaryota</taxon>
        <taxon>Amoebozoa</taxon>
        <taxon>Evosea</taxon>
        <taxon>Variosea</taxon>
        <taxon>Cavosteliida</taxon>
        <taxon>Cavosteliaceae</taxon>
        <taxon>Planoprotostelium</taxon>
    </lineage>
</organism>
<dbReference type="AlphaFoldDB" id="A0A2P6MRC2"/>
<comment type="caution">
    <text evidence="1">The sequence shown here is derived from an EMBL/GenBank/DDBJ whole genome shotgun (WGS) entry which is preliminary data.</text>
</comment>
<dbReference type="EMBL" id="MDYQ01000481">
    <property type="protein sequence ID" value="PRP74243.1"/>
    <property type="molecule type" value="Genomic_DNA"/>
</dbReference>
<accession>A0A2P6MRC2</accession>
<reference evidence="1 2" key="1">
    <citation type="journal article" date="2018" name="Genome Biol. Evol.">
        <title>Multiple Roots of Fruiting Body Formation in Amoebozoa.</title>
        <authorList>
            <person name="Hillmann F."/>
            <person name="Forbes G."/>
            <person name="Novohradska S."/>
            <person name="Ferling I."/>
            <person name="Riege K."/>
            <person name="Groth M."/>
            <person name="Westermann M."/>
            <person name="Marz M."/>
            <person name="Spaller T."/>
            <person name="Winckler T."/>
            <person name="Schaap P."/>
            <person name="Glockner G."/>
        </authorList>
    </citation>
    <scope>NUCLEOTIDE SEQUENCE [LARGE SCALE GENOMIC DNA]</scope>
    <source>
        <strain evidence="1 2">Jena</strain>
    </source>
</reference>
<dbReference type="InParanoid" id="A0A2P6MRC2"/>
<evidence type="ECO:0000313" key="2">
    <source>
        <dbReference type="Proteomes" id="UP000241769"/>
    </source>
</evidence>
<dbReference type="Proteomes" id="UP000241769">
    <property type="component" value="Unassembled WGS sequence"/>
</dbReference>
<name>A0A2P6MRC2_9EUKA</name>
<evidence type="ECO:0000313" key="1">
    <source>
        <dbReference type="EMBL" id="PRP74243.1"/>
    </source>
</evidence>
<protein>
    <submittedName>
        <fullName evidence="1">Asn/thr-rich large protein family protein</fullName>
    </submittedName>
</protein>
<feature type="non-terminal residue" evidence="1">
    <location>
        <position position="276"/>
    </location>
</feature>
<sequence>MRCGPSAVVSRGNQIIIESSTFDSCTTAGTTSFLSCPTAVYVSQSQFTNLVGTSPIIISSQMSLSYNRFDNNSNSESLLVGRNVVNTNNNFTRNRGDGVQGVVVRISQMNGTFQDTGSIYDGNAAINNGIGGAIYLKDCLSVDLHGVTITNNQAAYGAAIQAVHSVVHMTDTIINDNNCSRGQCFIIMTLDTTMNVETTHFQTNTAQGGVLMLTNASTIDQCHFDSNSIYNTSSAVIAFITLDEQMLMVNSSTFIHDSSYSIQSNSDAAIDSCSFT</sequence>